<name>A0AAV4X1D9_CAEEX</name>
<dbReference type="Proteomes" id="UP001054945">
    <property type="component" value="Unassembled WGS sequence"/>
</dbReference>
<proteinExistence type="predicted"/>
<organism evidence="1 2">
    <name type="scientific">Caerostris extrusa</name>
    <name type="common">Bark spider</name>
    <name type="synonym">Caerostris bankana</name>
    <dbReference type="NCBI Taxonomy" id="172846"/>
    <lineage>
        <taxon>Eukaryota</taxon>
        <taxon>Metazoa</taxon>
        <taxon>Ecdysozoa</taxon>
        <taxon>Arthropoda</taxon>
        <taxon>Chelicerata</taxon>
        <taxon>Arachnida</taxon>
        <taxon>Araneae</taxon>
        <taxon>Araneomorphae</taxon>
        <taxon>Entelegynae</taxon>
        <taxon>Araneoidea</taxon>
        <taxon>Araneidae</taxon>
        <taxon>Caerostris</taxon>
    </lineage>
</organism>
<dbReference type="AlphaFoldDB" id="A0AAV4X1D9"/>
<gene>
    <name evidence="1" type="ORF">CEXT_614241</name>
</gene>
<reference evidence="1 2" key="1">
    <citation type="submission" date="2021-06" db="EMBL/GenBank/DDBJ databases">
        <title>Caerostris extrusa draft genome.</title>
        <authorList>
            <person name="Kono N."/>
            <person name="Arakawa K."/>
        </authorList>
    </citation>
    <scope>NUCLEOTIDE SEQUENCE [LARGE SCALE GENOMIC DNA]</scope>
</reference>
<keyword evidence="2" id="KW-1185">Reference proteome</keyword>
<sequence length="129" mass="14747">MTTRQLTFGIGETKGVEGRCSSVHQMDRREIPHSNLSHKLPENELAREVVDFQELMEMFDVMECLMVLSGGWCIGIEYSFSLSGQMPTFLYLSSSGFRVHWAEISPLKYLRLAFSLITGPRVRCFKYAS</sequence>
<evidence type="ECO:0000313" key="2">
    <source>
        <dbReference type="Proteomes" id="UP001054945"/>
    </source>
</evidence>
<dbReference type="EMBL" id="BPLR01017125">
    <property type="protein sequence ID" value="GIY88932.1"/>
    <property type="molecule type" value="Genomic_DNA"/>
</dbReference>
<accession>A0AAV4X1D9</accession>
<comment type="caution">
    <text evidence="1">The sequence shown here is derived from an EMBL/GenBank/DDBJ whole genome shotgun (WGS) entry which is preliminary data.</text>
</comment>
<protein>
    <submittedName>
        <fullName evidence="1">Uncharacterized protein</fullName>
    </submittedName>
</protein>
<evidence type="ECO:0000313" key="1">
    <source>
        <dbReference type="EMBL" id="GIY88932.1"/>
    </source>
</evidence>